<dbReference type="PANTHER" id="PTHR43943:SF2">
    <property type="entry name" value="DEHYDROGENASE_REDUCTASE 4"/>
    <property type="match status" value="1"/>
</dbReference>
<organism evidence="2 3">
    <name type="scientific">Molorchus minor</name>
    <dbReference type="NCBI Taxonomy" id="1323400"/>
    <lineage>
        <taxon>Eukaryota</taxon>
        <taxon>Metazoa</taxon>
        <taxon>Ecdysozoa</taxon>
        <taxon>Arthropoda</taxon>
        <taxon>Hexapoda</taxon>
        <taxon>Insecta</taxon>
        <taxon>Pterygota</taxon>
        <taxon>Neoptera</taxon>
        <taxon>Endopterygota</taxon>
        <taxon>Coleoptera</taxon>
        <taxon>Polyphaga</taxon>
        <taxon>Cucujiformia</taxon>
        <taxon>Chrysomeloidea</taxon>
        <taxon>Cerambycidae</taxon>
        <taxon>Lamiinae</taxon>
        <taxon>Monochamini</taxon>
        <taxon>Molorchus</taxon>
    </lineage>
</organism>
<proteinExistence type="inferred from homology"/>
<dbReference type="InterPro" id="IPR002347">
    <property type="entry name" value="SDR_fam"/>
</dbReference>
<dbReference type="SUPFAM" id="SSF51735">
    <property type="entry name" value="NAD(P)-binding Rossmann-fold domains"/>
    <property type="match status" value="1"/>
</dbReference>
<dbReference type="PANTHER" id="PTHR43943">
    <property type="entry name" value="DEHYDROGENASE/REDUCTASE (SDR FAMILY) MEMBER 4"/>
    <property type="match status" value="1"/>
</dbReference>
<dbReference type="PRINTS" id="PR00081">
    <property type="entry name" value="GDHRDH"/>
</dbReference>
<sequence>MTYRCATGRKIEKDKNVQEAVSTLSKQGLDVKGLICHVSKAEDRKRLFEVARKSGGLDILVSNAAVNPEAASVLDCSESSWDKIFAVNVKAAFLLAKEALPLLGQTGFQPFDLLGAYSVSKAALFGLTKAAAIQLAPDNITVNAVAPGISKNKIFRRVDIHRKCKEEVLSRVDTPHDISGAVAFLASDDAAYANRRERCYR</sequence>
<keyword evidence="3" id="KW-1185">Reference proteome</keyword>
<dbReference type="PRINTS" id="PR00080">
    <property type="entry name" value="SDRFAMILY"/>
</dbReference>
<dbReference type="EMBL" id="JAPWTJ010004444">
    <property type="protein sequence ID" value="KAJ8944964.1"/>
    <property type="molecule type" value="Genomic_DNA"/>
</dbReference>
<protein>
    <recommendedName>
        <fullName evidence="4">Dehydrogenase/reductase SDR family member 4</fullName>
    </recommendedName>
</protein>
<dbReference type="Gene3D" id="3.40.50.720">
    <property type="entry name" value="NAD(P)-binding Rossmann-like Domain"/>
    <property type="match status" value="1"/>
</dbReference>
<evidence type="ECO:0008006" key="4">
    <source>
        <dbReference type="Google" id="ProtNLM"/>
    </source>
</evidence>
<name>A0ABQ9IPS0_9CUCU</name>
<reference evidence="2" key="1">
    <citation type="journal article" date="2023" name="Insect Mol. Biol.">
        <title>Genome sequencing provides insights into the evolution of gene families encoding plant cell wall-degrading enzymes in longhorned beetles.</title>
        <authorList>
            <person name="Shin N.R."/>
            <person name="Okamura Y."/>
            <person name="Kirsch R."/>
            <person name="Pauchet Y."/>
        </authorList>
    </citation>
    <scope>NUCLEOTIDE SEQUENCE</scope>
    <source>
        <strain evidence="2">MMC_N1</strain>
    </source>
</reference>
<evidence type="ECO:0000313" key="2">
    <source>
        <dbReference type="EMBL" id="KAJ8944964.1"/>
    </source>
</evidence>
<accession>A0ABQ9IPS0</accession>
<evidence type="ECO:0000256" key="1">
    <source>
        <dbReference type="ARBA" id="ARBA00006484"/>
    </source>
</evidence>
<dbReference type="InterPro" id="IPR036291">
    <property type="entry name" value="NAD(P)-bd_dom_sf"/>
</dbReference>
<comment type="caution">
    <text evidence="2">The sequence shown here is derived from an EMBL/GenBank/DDBJ whole genome shotgun (WGS) entry which is preliminary data.</text>
</comment>
<dbReference type="Pfam" id="PF13561">
    <property type="entry name" value="adh_short_C2"/>
    <property type="match status" value="1"/>
</dbReference>
<evidence type="ECO:0000313" key="3">
    <source>
        <dbReference type="Proteomes" id="UP001162164"/>
    </source>
</evidence>
<gene>
    <name evidence="2" type="ORF">NQ317_010585</name>
</gene>
<dbReference type="Proteomes" id="UP001162164">
    <property type="component" value="Unassembled WGS sequence"/>
</dbReference>
<comment type="similarity">
    <text evidence="1">Belongs to the short-chain dehydrogenases/reductases (SDR) family.</text>
</comment>